<dbReference type="Pfam" id="PF01738">
    <property type="entry name" value="DLH"/>
    <property type="match status" value="1"/>
</dbReference>
<evidence type="ECO:0000313" key="2">
    <source>
        <dbReference type="EMBL" id="VFU45810.1"/>
    </source>
</evidence>
<dbReference type="InterPro" id="IPR002925">
    <property type="entry name" value="Dienelactn_hydro"/>
</dbReference>
<dbReference type="GO" id="GO:0016787">
    <property type="term" value="F:hydrolase activity"/>
    <property type="evidence" value="ECO:0007669"/>
    <property type="project" value="InterPro"/>
</dbReference>
<dbReference type="SUPFAM" id="SSF53474">
    <property type="entry name" value="alpha/beta-Hydrolases"/>
    <property type="match status" value="1"/>
</dbReference>
<dbReference type="PANTHER" id="PTHR17630">
    <property type="entry name" value="DIENELACTONE HYDROLASE"/>
    <property type="match status" value="1"/>
</dbReference>
<organism evidence="2">
    <name type="scientific">Salix viminalis</name>
    <name type="common">Common osier</name>
    <name type="synonym">Basket willow</name>
    <dbReference type="NCBI Taxonomy" id="40686"/>
    <lineage>
        <taxon>Eukaryota</taxon>
        <taxon>Viridiplantae</taxon>
        <taxon>Streptophyta</taxon>
        <taxon>Embryophyta</taxon>
        <taxon>Tracheophyta</taxon>
        <taxon>Spermatophyta</taxon>
        <taxon>Magnoliopsida</taxon>
        <taxon>eudicotyledons</taxon>
        <taxon>Gunneridae</taxon>
        <taxon>Pentapetalae</taxon>
        <taxon>rosids</taxon>
        <taxon>fabids</taxon>
        <taxon>Malpighiales</taxon>
        <taxon>Salicaceae</taxon>
        <taxon>Saliceae</taxon>
        <taxon>Salix</taxon>
    </lineage>
</organism>
<name>A0A6N2LX35_SALVM</name>
<dbReference type="InterPro" id="IPR029058">
    <property type="entry name" value="AB_hydrolase_fold"/>
</dbReference>
<proteinExistence type="predicted"/>
<dbReference type="PANTHER" id="PTHR17630:SF97">
    <property type="entry name" value="ENDO-1,31,4-BETA-D-GLUCANASE-LIKE"/>
    <property type="match status" value="1"/>
</dbReference>
<gene>
    <name evidence="2" type="ORF">SVIM_LOCUS288638</name>
</gene>
<dbReference type="AlphaFoldDB" id="A0A6N2LX35"/>
<feature type="domain" description="Dienelactone hydrolase" evidence="1">
    <location>
        <begin position="29"/>
        <end position="148"/>
    </location>
</feature>
<evidence type="ECO:0000259" key="1">
    <source>
        <dbReference type="Pfam" id="PF01738"/>
    </source>
</evidence>
<reference evidence="2" key="1">
    <citation type="submission" date="2019-03" db="EMBL/GenBank/DDBJ databases">
        <authorList>
            <person name="Mank J."/>
            <person name="Almeida P."/>
        </authorList>
    </citation>
    <scope>NUCLEOTIDE SEQUENCE</scope>
    <source>
        <strain evidence="2">78183</strain>
    </source>
</reference>
<dbReference type="Gene3D" id="3.40.50.1820">
    <property type="entry name" value="alpha/beta hydrolase"/>
    <property type="match status" value="2"/>
</dbReference>
<dbReference type="EMBL" id="CAADRP010001630">
    <property type="protein sequence ID" value="VFU45810.1"/>
    <property type="molecule type" value="Genomic_DNA"/>
</dbReference>
<sequence>MSGPQCCANPPTLNPSSGAGHVEKVGRLDSYVSGSPDSKLVILLVSDIYGYEAPNLRKLADKIAAAGFYAVVPDFFYGDPFAPDNAERPIQVWLKDHGMVSSCRSLCYIDSLLWLGYEDAKPVIEALNSKGVSAIGAVGFCWGGRTSLSPHCYIILIDNYHNLLMLRLMYARNHIFNEKPIELSNPVFCFVLSYEWSLLIWYHDFFSAKVVVELGKSSAFIKAAVLCHPSFVTVDDIKELKVPISILGAEMDHLSPPALLKQFEEVLASKSEVREYLSLIYQSKSEVREYLSVIYQMPLCNVFL</sequence>
<protein>
    <recommendedName>
        <fullName evidence="1">Dienelactone hydrolase domain-containing protein</fullName>
    </recommendedName>
</protein>
<accession>A0A6N2LX35</accession>